<dbReference type="AlphaFoldDB" id="A0A554LPV9"/>
<feature type="transmembrane region" description="Helical" evidence="1">
    <location>
        <begin position="71"/>
        <end position="98"/>
    </location>
</feature>
<keyword evidence="1" id="KW-0812">Transmembrane</keyword>
<feature type="transmembrane region" description="Helical" evidence="1">
    <location>
        <begin position="104"/>
        <end position="122"/>
    </location>
</feature>
<evidence type="ECO:0000256" key="1">
    <source>
        <dbReference type="SAM" id="Phobius"/>
    </source>
</evidence>
<name>A0A554LPV9_9BACT</name>
<keyword evidence="1" id="KW-1133">Transmembrane helix</keyword>
<keyword evidence="1" id="KW-0472">Membrane</keyword>
<accession>A0A554LPV9</accession>
<feature type="domain" description="DZANK-type" evidence="2">
    <location>
        <begin position="3"/>
        <end position="42"/>
    </location>
</feature>
<sequence>MICRNCNNPIDNDSLFCKHCGAMQKEKCPECGEMELIGHPVCETLLKKIRREKWKFISDHTEKFPSSDSGLATFLAFLIAVQVVIAIIAGIILILYFLGWVKDFIFPYALWATIFFGIESWLSYKAAMRYLEGNEKKMTEDRIKTEDKFLAENPEYAEILKKAEEKK</sequence>
<protein>
    <recommendedName>
        <fullName evidence="2">DZANK-type domain-containing protein</fullName>
    </recommendedName>
</protein>
<comment type="caution">
    <text evidence="3">The sequence shown here is derived from an EMBL/GenBank/DDBJ whole genome shotgun (WGS) entry which is preliminary data.</text>
</comment>
<evidence type="ECO:0000313" key="3">
    <source>
        <dbReference type="EMBL" id="TSC94906.1"/>
    </source>
</evidence>
<reference evidence="3 4" key="1">
    <citation type="submission" date="2017-07" db="EMBL/GenBank/DDBJ databases">
        <title>Mechanisms for carbon and nitrogen cycling indicate functional differentiation within the Candidate Phyla Radiation.</title>
        <authorList>
            <person name="Danczak R.E."/>
            <person name="Johnston M.D."/>
            <person name="Kenah C."/>
            <person name="Slattery M."/>
            <person name="Wrighton K.C."/>
            <person name="Wilkins M.J."/>
        </authorList>
    </citation>
    <scope>NUCLEOTIDE SEQUENCE [LARGE SCALE GENOMIC DNA]</scope>
    <source>
        <strain evidence="3">Athens1014_28</strain>
    </source>
</reference>
<evidence type="ECO:0000259" key="2">
    <source>
        <dbReference type="Pfam" id="PF12773"/>
    </source>
</evidence>
<proteinExistence type="predicted"/>
<gene>
    <name evidence="3" type="ORF">Athens101428_112</name>
</gene>
<organism evidence="3 4">
    <name type="scientific">Candidatus Berkelbacteria bacterium Athens1014_28</name>
    <dbReference type="NCBI Taxonomy" id="2017145"/>
    <lineage>
        <taxon>Bacteria</taxon>
        <taxon>Candidatus Berkelbacteria</taxon>
    </lineage>
</organism>
<dbReference type="Proteomes" id="UP000316495">
    <property type="component" value="Unassembled WGS sequence"/>
</dbReference>
<dbReference type="EMBL" id="VMGN01000004">
    <property type="protein sequence ID" value="TSC94906.1"/>
    <property type="molecule type" value="Genomic_DNA"/>
</dbReference>
<dbReference type="Pfam" id="PF12773">
    <property type="entry name" value="DZR"/>
    <property type="match status" value="1"/>
</dbReference>
<evidence type="ECO:0000313" key="4">
    <source>
        <dbReference type="Proteomes" id="UP000316495"/>
    </source>
</evidence>
<dbReference type="InterPro" id="IPR025874">
    <property type="entry name" value="DZR"/>
</dbReference>